<feature type="domain" description="Formyl transferase C-terminal" evidence="6">
    <location>
        <begin position="283"/>
        <end position="389"/>
    </location>
</feature>
<keyword evidence="3" id="KW-0808">Transferase</keyword>
<dbReference type="EMBL" id="CAJMWY010001059">
    <property type="protein sequence ID" value="CAE6457192.1"/>
    <property type="molecule type" value="Genomic_DNA"/>
</dbReference>
<protein>
    <recommendedName>
        <fullName evidence="2">methionyl-tRNA formyltransferase</fullName>
        <ecNumber evidence="2">2.1.2.9</ecNumber>
    </recommendedName>
</protein>
<dbReference type="SUPFAM" id="SSF50486">
    <property type="entry name" value="FMT C-terminal domain-like"/>
    <property type="match status" value="1"/>
</dbReference>
<dbReference type="EC" id="2.1.2.9" evidence="2"/>
<proteinExistence type="inferred from homology"/>
<feature type="domain" description="Formyl transferase N-terminal" evidence="5">
    <location>
        <begin position="45"/>
        <end position="233"/>
    </location>
</feature>
<dbReference type="SUPFAM" id="SSF53328">
    <property type="entry name" value="Formyltransferase"/>
    <property type="match status" value="1"/>
</dbReference>
<dbReference type="Pfam" id="PF00551">
    <property type="entry name" value="Formyl_trans_N"/>
    <property type="match status" value="1"/>
</dbReference>
<dbReference type="CDD" id="cd08646">
    <property type="entry name" value="FMT_core_Met-tRNA-FMT_N"/>
    <property type="match status" value="1"/>
</dbReference>
<comment type="caution">
    <text evidence="7">The sequence shown here is derived from an EMBL/GenBank/DDBJ whole genome shotgun (WGS) entry which is preliminary data.</text>
</comment>
<dbReference type="InterPro" id="IPR036477">
    <property type="entry name" value="Formyl_transf_N_sf"/>
</dbReference>
<dbReference type="Gene3D" id="3.40.50.12230">
    <property type="match status" value="1"/>
</dbReference>
<evidence type="ECO:0000256" key="2">
    <source>
        <dbReference type="ARBA" id="ARBA00012261"/>
    </source>
</evidence>
<evidence type="ECO:0000256" key="1">
    <source>
        <dbReference type="ARBA" id="ARBA00010699"/>
    </source>
</evidence>
<dbReference type="InterPro" id="IPR005793">
    <property type="entry name" value="Formyl_trans_C"/>
</dbReference>
<reference evidence="7" key="1">
    <citation type="submission" date="2021-01" db="EMBL/GenBank/DDBJ databases">
        <authorList>
            <person name="Kaushik A."/>
        </authorList>
    </citation>
    <scope>NUCLEOTIDE SEQUENCE</scope>
    <source>
        <strain evidence="7">AG4-RS23</strain>
    </source>
</reference>
<dbReference type="Proteomes" id="UP000663861">
    <property type="component" value="Unassembled WGS sequence"/>
</dbReference>
<dbReference type="Pfam" id="PF02911">
    <property type="entry name" value="Formyl_trans_C"/>
    <property type="match status" value="1"/>
</dbReference>
<evidence type="ECO:0000259" key="5">
    <source>
        <dbReference type="Pfam" id="PF00551"/>
    </source>
</evidence>
<evidence type="ECO:0000259" key="6">
    <source>
        <dbReference type="Pfam" id="PF02911"/>
    </source>
</evidence>
<keyword evidence="4" id="KW-0648">Protein biosynthesis</keyword>
<sequence length="411" mass="45806">MLKTYARNGGTSYFCWLHDLDAQRRGALKFISPRLVQTPRRDFNVLFFGRDTFSNAVFDELRQAKDVLDSLLIATTPDQWVGRRRQTLSVAPLKQLAESTQTPVIHIPENKDEFSRWIPPTPFDESTSTNVLVTASFGRRIPSSCLGLFHRGRKLNVHPSLLPQYRGAAPIQHALLDGVQTTGVSVIEMEDGKGFDFGDIWAQQTIDVPKGSTYVSLEPQLAKIGGQLLIDVLRKAKSDPATKSDPASIYPMSLVDCLQGAVSLQSFVARPQDHSHATKARLIKAEQSEIDWMTWNAERVERTHRAIGHQRPVFTSIPDKHNSRLQLLEMRLATGVGKEPELNVPGEARFEPWDGSLRICCAEGTQLAVSKLKTENKSAVTAKEWWNGVPSIWLNNGLLRLGSSHGLRAQG</sequence>
<dbReference type="InterPro" id="IPR002376">
    <property type="entry name" value="Formyl_transf_N"/>
</dbReference>
<dbReference type="PANTHER" id="PTHR11138">
    <property type="entry name" value="METHIONYL-TRNA FORMYLTRANSFERASE"/>
    <property type="match status" value="1"/>
</dbReference>
<evidence type="ECO:0000256" key="4">
    <source>
        <dbReference type="ARBA" id="ARBA00022917"/>
    </source>
</evidence>
<dbReference type="PANTHER" id="PTHR11138:SF5">
    <property type="entry name" value="METHIONYL-TRNA FORMYLTRANSFERASE, MITOCHONDRIAL"/>
    <property type="match status" value="1"/>
</dbReference>
<evidence type="ECO:0000313" key="7">
    <source>
        <dbReference type="EMBL" id="CAE6457192.1"/>
    </source>
</evidence>
<dbReference type="GO" id="GO:0005739">
    <property type="term" value="C:mitochondrion"/>
    <property type="evidence" value="ECO:0007669"/>
    <property type="project" value="TreeGrafter"/>
</dbReference>
<accession>A0A8H3BI20</accession>
<dbReference type="InterPro" id="IPR041711">
    <property type="entry name" value="Met-tRNA-FMT_N"/>
</dbReference>
<evidence type="ECO:0000256" key="3">
    <source>
        <dbReference type="ARBA" id="ARBA00022679"/>
    </source>
</evidence>
<dbReference type="InterPro" id="IPR011034">
    <property type="entry name" value="Formyl_transferase-like_C_sf"/>
</dbReference>
<organism evidence="7 8">
    <name type="scientific">Rhizoctonia solani</name>
    <dbReference type="NCBI Taxonomy" id="456999"/>
    <lineage>
        <taxon>Eukaryota</taxon>
        <taxon>Fungi</taxon>
        <taxon>Dikarya</taxon>
        <taxon>Basidiomycota</taxon>
        <taxon>Agaricomycotina</taxon>
        <taxon>Agaricomycetes</taxon>
        <taxon>Cantharellales</taxon>
        <taxon>Ceratobasidiaceae</taxon>
        <taxon>Rhizoctonia</taxon>
    </lineage>
</organism>
<dbReference type="GO" id="GO:0004479">
    <property type="term" value="F:methionyl-tRNA formyltransferase activity"/>
    <property type="evidence" value="ECO:0007669"/>
    <property type="project" value="UniProtKB-EC"/>
</dbReference>
<gene>
    <name evidence="7" type="ORF">RDB_LOCUS63036</name>
</gene>
<comment type="similarity">
    <text evidence="1">Belongs to the Fmt family.</text>
</comment>
<name>A0A8H3BI20_9AGAM</name>
<evidence type="ECO:0000313" key="8">
    <source>
        <dbReference type="Proteomes" id="UP000663861"/>
    </source>
</evidence>
<dbReference type="AlphaFoldDB" id="A0A8H3BI20"/>